<dbReference type="Gramene" id="ONK63213">
    <property type="protein sequence ID" value="ONK63213"/>
    <property type="gene ID" value="A4U43_C07F12560"/>
</dbReference>
<feature type="repeat" description="PPR" evidence="3">
    <location>
        <begin position="289"/>
        <end position="323"/>
    </location>
</feature>
<protein>
    <recommendedName>
        <fullName evidence="6">Pentacotripeptide-repeat region of PRORP domain-containing protein</fullName>
    </recommendedName>
</protein>
<dbReference type="Gene3D" id="1.25.40.10">
    <property type="entry name" value="Tetratricopeptide repeat domain"/>
    <property type="match status" value="3"/>
</dbReference>
<accession>A0A5P1EBR4</accession>
<proteinExistence type="inferred from homology"/>
<sequence length="442" mass="50767">MRRWLKEGRMVTESELMSFVRELRKHKNYTTALQLTDWMEKKGLTFNFSSHAIRLDLISKVSGIDMAEKYFGTLPIQAKNQKTYGSLLNSFCQEKMEDKAIALFEKLKELNFASTLAYNNIMTLYKILDQPKKALMYFEEMKGANVASDTFTLGILITCYTSLNDIESVERVIEEMKVAEIPMTEVIYSNLASCYICAGIYEKAELALKKAEEIMNHRDRTSYNRIISLYARAGNLAETIRVWKLLKASFPRTNNLSYHNFLHALGILGDVDGVKQCFEEWESVCINYDVKVLNVVIDAYLRKGMVEEAESLREKGIEKGLGLDFRTLDLFTDYYLERNDVGLALKCLDIIDTSEKQCEWKPSKEKVSIFLKYFEEAKDVDGAEKFCQILKKINCLDAEAYESLIRVYVAAERKEPSLPQRIKEDGIKVSAEAGKLLEMVTD</sequence>
<dbReference type="OMA" id="WQSSHEY"/>
<dbReference type="PROSITE" id="PS51375">
    <property type="entry name" value="PPR"/>
    <property type="match status" value="3"/>
</dbReference>
<dbReference type="EMBL" id="CM007387">
    <property type="protein sequence ID" value="ONK63213.1"/>
    <property type="molecule type" value="Genomic_DNA"/>
</dbReference>
<keyword evidence="2" id="KW-0677">Repeat</keyword>
<dbReference type="GO" id="GO:0005739">
    <property type="term" value="C:mitochondrion"/>
    <property type="evidence" value="ECO:0007669"/>
    <property type="project" value="TreeGrafter"/>
</dbReference>
<gene>
    <name evidence="4" type="ORF">A4U43_C07F12560</name>
</gene>
<dbReference type="OrthoDB" id="1717827at2759"/>
<dbReference type="PANTHER" id="PTHR45717">
    <property type="entry name" value="OS12G0527900 PROTEIN"/>
    <property type="match status" value="1"/>
</dbReference>
<evidence type="ECO:0000313" key="4">
    <source>
        <dbReference type="EMBL" id="ONK63213.1"/>
    </source>
</evidence>
<dbReference type="Proteomes" id="UP000243459">
    <property type="component" value="Chromosome 7"/>
</dbReference>
<dbReference type="PANTHER" id="PTHR45717:SF8">
    <property type="entry name" value="OS01G0301000 PROTEIN"/>
    <property type="match status" value="1"/>
</dbReference>
<name>A0A5P1EBR4_ASPOF</name>
<dbReference type="GO" id="GO:0003729">
    <property type="term" value="F:mRNA binding"/>
    <property type="evidence" value="ECO:0007669"/>
    <property type="project" value="UniProtKB-ARBA"/>
</dbReference>
<evidence type="ECO:0000256" key="1">
    <source>
        <dbReference type="ARBA" id="ARBA00007626"/>
    </source>
</evidence>
<dbReference type="NCBIfam" id="TIGR00756">
    <property type="entry name" value="PPR"/>
    <property type="match status" value="1"/>
</dbReference>
<evidence type="ECO:0008006" key="6">
    <source>
        <dbReference type="Google" id="ProtNLM"/>
    </source>
</evidence>
<evidence type="ECO:0000256" key="3">
    <source>
        <dbReference type="PROSITE-ProRule" id="PRU00708"/>
    </source>
</evidence>
<feature type="repeat" description="PPR" evidence="3">
    <location>
        <begin position="219"/>
        <end position="249"/>
    </location>
</feature>
<dbReference type="InterPro" id="IPR002885">
    <property type="entry name" value="PPR_rpt"/>
</dbReference>
<dbReference type="AlphaFoldDB" id="A0A5P1EBR4"/>
<dbReference type="SUPFAM" id="SSF81901">
    <property type="entry name" value="HCP-like"/>
    <property type="match status" value="1"/>
</dbReference>
<keyword evidence="5" id="KW-1185">Reference proteome</keyword>
<feature type="repeat" description="PPR" evidence="3">
    <location>
        <begin position="80"/>
        <end position="114"/>
    </location>
</feature>
<reference evidence="5" key="1">
    <citation type="journal article" date="2017" name="Nat. Commun.">
        <title>The asparagus genome sheds light on the origin and evolution of a young Y chromosome.</title>
        <authorList>
            <person name="Harkess A."/>
            <person name="Zhou J."/>
            <person name="Xu C."/>
            <person name="Bowers J.E."/>
            <person name="Van der Hulst R."/>
            <person name="Ayyampalayam S."/>
            <person name="Mercati F."/>
            <person name="Riccardi P."/>
            <person name="McKain M.R."/>
            <person name="Kakrana A."/>
            <person name="Tang H."/>
            <person name="Ray J."/>
            <person name="Groenendijk J."/>
            <person name="Arikit S."/>
            <person name="Mathioni S.M."/>
            <person name="Nakano M."/>
            <person name="Shan H."/>
            <person name="Telgmann-Rauber A."/>
            <person name="Kanno A."/>
            <person name="Yue Z."/>
            <person name="Chen H."/>
            <person name="Li W."/>
            <person name="Chen Y."/>
            <person name="Xu X."/>
            <person name="Zhang Y."/>
            <person name="Luo S."/>
            <person name="Chen H."/>
            <person name="Gao J."/>
            <person name="Mao Z."/>
            <person name="Pires J.C."/>
            <person name="Luo M."/>
            <person name="Kudrna D."/>
            <person name="Wing R.A."/>
            <person name="Meyers B.C."/>
            <person name="Yi K."/>
            <person name="Kong H."/>
            <person name="Lavrijsen P."/>
            <person name="Sunseri F."/>
            <person name="Falavigna A."/>
            <person name="Ye Y."/>
            <person name="Leebens-Mack J.H."/>
            <person name="Chen G."/>
        </authorList>
    </citation>
    <scope>NUCLEOTIDE SEQUENCE [LARGE SCALE GENOMIC DNA]</scope>
    <source>
        <strain evidence="5">cv. DH0086</strain>
    </source>
</reference>
<dbReference type="Pfam" id="PF01535">
    <property type="entry name" value="PPR"/>
    <property type="match status" value="5"/>
</dbReference>
<comment type="similarity">
    <text evidence="1">Belongs to the PPR family. P subfamily.</text>
</comment>
<dbReference type="InterPro" id="IPR011990">
    <property type="entry name" value="TPR-like_helical_dom_sf"/>
</dbReference>
<evidence type="ECO:0000256" key="2">
    <source>
        <dbReference type="ARBA" id="ARBA00022737"/>
    </source>
</evidence>
<evidence type="ECO:0000313" key="5">
    <source>
        <dbReference type="Proteomes" id="UP000243459"/>
    </source>
</evidence>
<organism evidence="4 5">
    <name type="scientific">Asparagus officinalis</name>
    <name type="common">Garden asparagus</name>
    <dbReference type="NCBI Taxonomy" id="4686"/>
    <lineage>
        <taxon>Eukaryota</taxon>
        <taxon>Viridiplantae</taxon>
        <taxon>Streptophyta</taxon>
        <taxon>Embryophyta</taxon>
        <taxon>Tracheophyta</taxon>
        <taxon>Spermatophyta</taxon>
        <taxon>Magnoliopsida</taxon>
        <taxon>Liliopsida</taxon>
        <taxon>Asparagales</taxon>
        <taxon>Asparagaceae</taxon>
        <taxon>Asparagoideae</taxon>
        <taxon>Asparagus</taxon>
    </lineage>
</organism>